<evidence type="ECO:0000313" key="1">
    <source>
        <dbReference type="EMBL" id="CAI9737486.1"/>
    </source>
</evidence>
<accession>A0AA36BPY3</accession>
<organism evidence="1 2">
    <name type="scientific">Octopus vulgaris</name>
    <name type="common">Common octopus</name>
    <dbReference type="NCBI Taxonomy" id="6645"/>
    <lineage>
        <taxon>Eukaryota</taxon>
        <taxon>Metazoa</taxon>
        <taxon>Spiralia</taxon>
        <taxon>Lophotrochozoa</taxon>
        <taxon>Mollusca</taxon>
        <taxon>Cephalopoda</taxon>
        <taxon>Coleoidea</taxon>
        <taxon>Octopodiformes</taxon>
        <taxon>Octopoda</taxon>
        <taxon>Incirrata</taxon>
        <taxon>Octopodidae</taxon>
        <taxon>Octopus</taxon>
    </lineage>
</organism>
<gene>
    <name evidence="1" type="ORF">OCTVUL_1B016521</name>
</gene>
<keyword evidence="2" id="KW-1185">Reference proteome</keyword>
<name>A0AA36BPY3_OCTVU</name>
<dbReference type="Proteomes" id="UP001162480">
    <property type="component" value="Chromosome 20"/>
</dbReference>
<sequence>MMDLNEESNKALLLNAKQYSLTSSLIDPQMIKYEYQDLSGKGSNQNDNLIYEDTFVGSYDKMLSCSLESQVLNQNGIVDSISNELFYPKDSHMSPEDVALSSKMLVSSPSMMVSSPSTENMMARQGHNVGLGDADGSKLTDYPKENLGRMDTAIKIRHHYEFLKICKPYLSLENIQRNICEI</sequence>
<dbReference type="AlphaFoldDB" id="A0AA36BPY3"/>
<dbReference type="EMBL" id="OX597833">
    <property type="protein sequence ID" value="CAI9737486.1"/>
    <property type="molecule type" value="Genomic_DNA"/>
</dbReference>
<reference evidence="1" key="1">
    <citation type="submission" date="2023-08" db="EMBL/GenBank/DDBJ databases">
        <authorList>
            <person name="Alioto T."/>
            <person name="Alioto T."/>
            <person name="Gomez Garrido J."/>
        </authorList>
    </citation>
    <scope>NUCLEOTIDE SEQUENCE</scope>
</reference>
<protein>
    <submittedName>
        <fullName evidence="1">Uncharacterized protein</fullName>
    </submittedName>
</protein>
<evidence type="ECO:0000313" key="2">
    <source>
        <dbReference type="Proteomes" id="UP001162480"/>
    </source>
</evidence>
<proteinExistence type="predicted"/>